<keyword evidence="2" id="KW-1185">Reference proteome</keyword>
<comment type="caution">
    <text evidence="1">The sequence shown here is derived from an EMBL/GenBank/DDBJ whole genome shotgun (WGS) entry which is preliminary data.</text>
</comment>
<dbReference type="EMBL" id="JAJSOF020000033">
    <property type="protein sequence ID" value="KAJ4429389.1"/>
    <property type="molecule type" value="Genomic_DNA"/>
</dbReference>
<organism evidence="1 2">
    <name type="scientific">Periplaneta americana</name>
    <name type="common">American cockroach</name>
    <name type="synonym">Blatta americana</name>
    <dbReference type="NCBI Taxonomy" id="6978"/>
    <lineage>
        <taxon>Eukaryota</taxon>
        <taxon>Metazoa</taxon>
        <taxon>Ecdysozoa</taxon>
        <taxon>Arthropoda</taxon>
        <taxon>Hexapoda</taxon>
        <taxon>Insecta</taxon>
        <taxon>Pterygota</taxon>
        <taxon>Neoptera</taxon>
        <taxon>Polyneoptera</taxon>
        <taxon>Dictyoptera</taxon>
        <taxon>Blattodea</taxon>
        <taxon>Blattoidea</taxon>
        <taxon>Blattidae</taxon>
        <taxon>Blattinae</taxon>
        <taxon>Periplaneta</taxon>
    </lineage>
</organism>
<protein>
    <submittedName>
        <fullName evidence="1">Uncharacterized protein</fullName>
    </submittedName>
</protein>
<name>A0ABQ8S5S9_PERAM</name>
<evidence type="ECO:0000313" key="2">
    <source>
        <dbReference type="Proteomes" id="UP001148838"/>
    </source>
</evidence>
<reference evidence="1 2" key="1">
    <citation type="journal article" date="2022" name="Allergy">
        <title>Genome assembly and annotation of Periplaneta americana reveal a comprehensive cockroach allergen profile.</title>
        <authorList>
            <person name="Wang L."/>
            <person name="Xiong Q."/>
            <person name="Saelim N."/>
            <person name="Wang L."/>
            <person name="Nong W."/>
            <person name="Wan A.T."/>
            <person name="Shi M."/>
            <person name="Liu X."/>
            <person name="Cao Q."/>
            <person name="Hui J.H.L."/>
            <person name="Sookrung N."/>
            <person name="Leung T.F."/>
            <person name="Tungtrongchitr A."/>
            <person name="Tsui S.K.W."/>
        </authorList>
    </citation>
    <scope>NUCLEOTIDE SEQUENCE [LARGE SCALE GENOMIC DNA]</scope>
    <source>
        <strain evidence="1">PWHHKU_190912</strain>
    </source>
</reference>
<evidence type="ECO:0000313" key="1">
    <source>
        <dbReference type="EMBL" id="KAJ4429389.1"/>
    </source>
</evidence>
<gene>
    <name evidence="1" type="ORF">ANN_21546</name>
</gene>
<dbReference type="Proteomes" id="UP001148838">
    <property type="component" value="Unassembled WGS sequence"/>
</dbReference>
<sequence>MLSFNIHLNRRTNDQRLAWLKRIFMYVIRFVAKRTHPSIRAIPSQIDRNIEKIDLTISKYNETLFSNEIKSAASSELLSLLPGLVQNSRSLDEVIEKSKENWEDKFKRFLGSRLDDKSFSTE</sequence>
<accession>A0ABQ8S5S9</accession>
<proteinExistence type="predicted"/>